<dbReference type="PANTHER" id="PTHR23389:SF9">
    <property type="entry name" value="DNA LIGASE"/>
    <property type="match status" value="1"/>
</dbReference>
<dbReference type="GO" id="GO:0003911">
    <property type="term" value="F:DNA ligase (NAD+) activity"/>
    <property type="evidence" value="ECO:0007669"/>
    <property type="project" value="UniProtKB-UniRule"/>
</dbReference>
<dbReference type="GO" id="GO:0005829">
    <property type="term" value="C:cytosol"/>
    <property type="evidence" value="ECO:0007669"/>
    <property type="project" value="TreeGrafter"/>
</dbReference>
<dbReference type="GO" id="GO:0046872">
    <property type="term" value="F:metal ion binding"/>
    <property type="evidence" value="ECO:0007669"/>
    <property type="project" value="UniProtKB-KW"/>
</dbReference>
<evidence type="ECO:0000313" key="17">
    <source>
        <dbReference type="Proteomes" id="UP000631694"/>
    </source>
</evidence>
<evidence type="ECO:0000259" key="15">
    <source>
        <dbReference type="PROSITE" id="PS50172"/>
    </source>
</evidence>
<feature type="domain" description="BRCT" evidence="15">
    <location>
        <begin position="674"/>
        <end position="747"/>
    </location>
</feature>
<dbReference type="Gene3D" id="6.20.10.30">
    <property type="match status" value="1"/>
</dbReference>
<dbReference type="Pfam" id="PF03120">
    <property type="entry name" value="OB_DNA_ligase"/>
    <property type="match status" value="1"/>
</dbReference>
<evidence type="ECO:0000256" key="7">
    <source>
        <dbReference type="ARBA" id="ARBA00022842"/>
    </source>
</evidence>
<feature type="compositionally biased region" description="Low complexity" evidence="14">
    <location>
        <begin position="598"/>
        <end position="613"/>
    </location>
</feature>
<dbReference type="InterPro" id="IPR036420">
    <property type="entry name" value="BRCT_dom_sf"/>
</dbReference>
<name>A0A931HZ14_9HYPH</name>
<feature type="binding site" evidence="12">
    <location>
        <position position="128"/>
    </location>
    <ligand>
        <name>NAD(+)</name>
        <dbReference type="ChEBI" id="CHEBI:57540"/>
    </ligand>
</feature>
<keyword evidence="4 12" id="KW-0479">Metal-binding</keyword>
<dbReference type="InterPro" id="IPR001679">
    <property type="entry name" value="DNA_ligase"/>
</dbReference>
<keyword evidence="3 12" id="KW-0235">DNA replication</keyword>
<feature type="binding site" evidence="12">
    <location>
        <position position="187"/>
    </location>
    <ligand>
        <name>NAD(+)</name>
        <dbReference type="ChEBI" id="CHEBI:57540"/>
    </ligand>
</feature>
<keyword evidence="2 12" id="KW-0436">Ligase</keyword>
<dbReference type="HAMAP" id="MF_01588">
    <property type="entry name" value="DNA_ligase_A"/>
    <property type="match status" value="1"/>
</dbReference>
<feature type="binding site" evidence="12">
    <location>
        <begin position="94"/>
        <end position="95"/>
    </location>
    <ligand>
        <name>NAD(+)</name>
        <dbReference type="ChEBI" id="CHEBI:57540"/>
    </ligand>
</feature>
<keyword evidence="10 12" id="KW-0464">Manganese</keyword>
<dbReference type="GO" id="GO:0006260">
    <property type="term" value="P:DNA replication"/>
    <property type="evidence" value="ECO:0007669"/>
    <property type="project" value="UniProtKB-KW"/>
</dbReference>
<dbReference type="Pfam" id="PF00533">
    <property type="entry name" value="BRCT"/>
    <property type="match status" value="1"/>
</dbReference>
<dbReference type="Pfam" id="PF01653">
    <property type="entry name" value="DNA_ligase_aden"/>
    <property type="match status" value="1"/>
</dbReference>
<keyword evidence="17" id="KW-1185">Reference proteome</keyword>
<dbReference type="PROSITE" id="PS01056">
    <property type="entry name" value="DNA_LIGASE_N2"/>
    <property type="match status" value="1"/>
</dbReference>
<dbReference type="InterPro" id="IPR033136">
    <property type="entry name" value="DNA_ligase_CS"/>
</dbReference>
<feature type="binding site" evidence="12">
    <location>
        <position position="327"/>
    </location>
    <ligand>
        <name>NAD(+)</name>
        <dbReference type="ChEBI" id="CHEBI:57540"/>
    </ligand>
</feature>
<dbReference type="Gene3D" id="1.10.150.20">
    <property type="entry name" value="5' to 3' exonuclease, C-terminal subdomain"/>
    <property type="match status" value="2"/>
</dbReference>
<dbReference type="InterPro" id="IPR041663">
    <property type="entry name" value="DisA/LigA_HHH"/>
</dbReference>
<feature type="binding site" evidence="12">
    <location>
        <begin position="45"/>
        <end position="49"/>
    </location>
    <ligand>
        <name>NAD(+)</name>
        <dbReference type="ChEBI" id="CHEBI:57540"/>
    </ligand>
</feature>
<reference evidence="16" key="1">
    <citation type="submission" date="2020-12" db="EMBL/GenBank/DDBJ databases">
        <title>Methylobrevis albus sp. nov., isolated from fresh water lack sediment.</title>
        <authorList>
            <person name="Zou Q."/>
        </authorList>
    </citation>
    <scope>NUCLEOTIDE SEQUENCE</scope>
    <source>
        <strain evidence="16">L22</strain>
    </source>
</reference>
<evidence type="ECO:0000256" key="8">
    <source>
        <dbReference type="ARBA" id="ARBA00023027"/>
    </source>
</evidence>
<comment type="similarity">
    <text evidence="12">Belongs to the NAD-dependent DNA ligase family. LigA subfamily.</text>
</comment>
<dbReference type="AlphaFoldDB" id="A0A931HZ14"/>
<dbReference type="Gene3D" id="3.40.50.10190">
    <property type="entry name" value="BRCT domain"/>
    <property type="match status" value="1"/>
</dbReference>
<proteinExistence type="inferred from homology"/>
<evidence type="ECO:0000256" key="2">
    <source>
        <dbReference type="ARBA" id="ARBA00022598"/>
    </source>
</evidence>
<dbReference type="PANTHER" id="PTHR23389">
    <property type="entry name" value="CHROMOSOME TRANSMISSION FIDELITY FACTOR 18"/>
    <property type="match status" value="1"/>
</dbReference>
<dbReference type="Proteomes" id="UP000631694">
    <property type="component" value="Unassembled WGS sequence"/>
</dbReference>
<accession>A0A931HZ14</accession>
<evidence type="ECO:0000256" key="13">
    <source>
        <dbReference type="RuleBase" id="RU000618"/>
    </source>
</evidence>
<dbReference type="GO" id="GO:0003677">
    <property type="term" value="F:DNA binding"/>
    <property type="evidence" value="ECO:0007669"/>
    <property type="project" value="InterPro"/>
</dbReference>
<comment type="function">
    <text evidence="1 12">DNA ligase that catalyzes the formation of phosphodiester linkages between 5'-phosphoryl and 3'-hydroxyl groups in double-stranded DNA using NAD as a coenzyme and as the energy source for the reaction. It is essential for DNA replication and repair of damaged DNA.</text>
</comment>
<dbReference type="PROSITE" id="PS50172">
    <property type="entry name" value="BRCT"/>
    <property type="match status" value="1"/>
</dbReference>
<dbReference type="SMART" id="SM00278">
    <property type="entry name" value="HhH1"/>
    <property type="match status" value="3"/>
</dbReference>
<evidence type="ECO:0000256" key="4">
    <source>
        <dbReference type="ARBA" id="ARBA00022723"/>
    </source>
</evidence>
<dbReference type="SUPFAM" id="SSF52113">
    <property type="entry name" value="BRCT domain"/>
    <property type="match status" value="1"/>
</dbReference>
<dbReference type="PROSITE" id="PS01055">
    <property type="entry name" value="DNA_LIGASE_N1"/>
    <property type="match status" value="1"/>
</dbReference>
<dbReference type="EMBL" id="JADZLT010000040">
    <property type="protein sequence ID" value="MBH0236697.1"/>
    <property type="molecule type" value="Genomic_DNA"/>
</dbReference>
<protein>
    <recommendedName>
        <fullName evidence="12 13">DNA ligase</fullName>
        <ecNumber evidence="12 13">6.5.1.2</ecNumber>
    </recommendedName>
    <alternativeName>
        <fullName evidence="12">Polydeoxyribonucleotide synthase [NAD(+)]</fullName>
    </alternativeName>
</protein>
<dbReference type="CDD" id="cd00114">
    <property type="entry name" value="LIGANc"/>
    <property type="match status" value="1"/>
</dbReference>
<dbReference type="EC" id="6.5.1.2" evidence="12 13"/>
<dbReference type="SMART" id="SM00532">
    <property type="entry name" value="LIGANc"/>
    <property type="match status" value="1"/>
</dbReference>
<feature type="region of interest" description="Disordered" evidence="14">
    <location>
        <begin position="584"/>
        <end position="622"/>
    </location>
</feature>
<evidence type="ECO:0000313" key="16">
    <source>
        <dbReference type="EMBL" id="MBH0236697.1"/>
    </source>
</evidence>
<comment type="catalytic activity">
    <reaction evidence="11 12 13">
        <text>NAD(+) + (deoxyribonucleotide)n-3'-hydroxyl + 5'-phospho-(deoxyribonucleotide)m = (deoxyribonucleotide)n+m + AMP + beta-nicotinamide D-nucleotide.</text>
        <dbReference type="EC" id="6.5.1.2"/>
    </reaction>
</comment>
<comment type="cofactor">
    <cofactor evidence="12">
        <name>Mg(2+)</name>
        <dbReference type="ChEBI" id="CHEBI:18420"/>
    </cofactor>
    <cofactor evidence="12">
        <name>Mn(2+)</name>
        <dbReference type="ChEBI" id="CHEBI:29035"/>
    </cofactor>
</comment>
<dbReference type="InterPro" id="IPR004150">
    <property type="entry name" value="NAD_DNA_ligase_OB"/>
</dbReference>
<comment type="caution">
    <text evidence="12">Lacks conserved residue(s) required for the propagation of feature annotation.</text>
</comment>
<evidence type="ECO:0000256" key="10">
    <source>
        <dbReference type="ARBA" id="ARBA00023211"/>
    </source>
</evidence>
<gene>
    <name evidence="12 16" type="primary">ligA</name>
    <name evidence="16" type="ORF">I5731_02580</name>
</gene>
<keyword evidence="6 12" id="KW-0862">Zinc</keyword>
<dbReference type="InterPro" id="IPR012340">
    <property type="entry name" value="NA-bd_OB-fold"/>
</dbReference>
<keyword evidence="5 12" id="KW-0227">DNA damage</keyword>
<dbReference type="Gene3D" id="2.40.50.140">
    <property type="entry name" value="Nucleic acid-binding proteins"/>
    <property type="match status" value="1"/>
</dbReference>
<dbReference type="Pfam" id="PF12826">
    <property type="entry name" value="HHH_2"/>
    <property type="match status" value="1"/>
</dbReference>
<evidence type="ECO:0000256" key="9">
    <source>
        <dbReference type="ARBA" id="ARBA00023204"/>
    </source>
</evidence>
<dbReference type="InterPro" id="IPR013839">
    <property type="entry name" value="DNAligase_adenylation"/>
</dbReference>
<feature type="active site" description="N6-AMP-lysine intermediate" evidence="12">
    <location>
        <position position="130"/>
    </location>
</feature>
<keyword evidence="7 12" id="KW-0460">Magnesium</keyword>
<dbReference type="SUPFAM" id="SSF50249">
    <property type="entry name" value="Nucleic acid-binding proteins"/>
    <property type="match status" value="1"/>
</dbReference>
<dbReference type="CDD" id="cd17748">
    <property type="entry name" value="BRCT_DNA_ligase_like"/>
    <property type="match status" value="1"/>
</dbReference>
<dbReference type="SUPFAM" id="SSF56091">
    <property type="entry name" value="DNA ligase/mRNA capping enzyme, catalytic domain"/>
    <property type="match status" value="1"/>
</dbReference>
<dbReference type="Gene3D" id="3.30.470.30">
    <property type="entry name" value="DNA ligase/mRNA capping enzyme"/>
    <property type="match status" value="1"/>
</dbReference>
<evidence type="ECO:0000256" key="1">
    <source>
        <dbReference type="ARBA" id="ARBA00004067"/>
    </source>
</evidence>
<feature type="binding site" evidence="12">
    <location>
        <position position="435"/>
    </location>
    <ligand>
        <name>Zn(2+)</name>
        <dbReference type="ChEBI" id="CHEBI:29105"/>
    </ligand>
</feature>
<dbReference type="RefSeq" id="WP_197309799.1">
    <property type="nucleotide sequence ID" value="NZ_JADZLT010000040.1"/>
</dbReference>
<evidence type="ECO:0000256" key="6">
    <source>
        <dbReference type="ARBA" id="ARBA00022833"/>
    </source>
</evidence>
<dbReference type="NCBIfam" id="NF005932">
    <property type="entry name" value="PRK07956.1"/>
    <property type="match status" value="1"/>
</dbReference>
<dbReference type="InterPro" id="IPR003583">
    <property type="entry name" value="Hlx-hairpin-Hlx_DNA-bd_motif"/>
</dbReference>
<feature type="binding site" evidence="12">
    <location>
        <position position="151"/>
    </location>
    <ligand>
        <name>NAD(+)</name>
        <dbReference type="ChEBI" id="CHEBI:57540"/>
    </ligand>
</feature>
<evidence type="ECO:0000256" key="11">
    <source>
        <dbReference type="ARBA" id="ARBA00034005"/>
    </source>
</evidence>
<keyword evidence="8 12" id="KW-0520">NAD</keyword>
<dbReference type="SMART" id="SM00292">
    <property type="entry name" value="BRCT"/>
    <property type="match status" value="1"/>
</dbReference>
<sequence>MTDLALRPVDDLTAEEAAEELARLARELAYHDARYHGEDAPEITDADYDALKARNAAIEVRFPELIRGDSPSGKVGAAPSAAFSAVTHKKPMLSLDNLFADPDVGDFVTSIRRFLGLGVDDPLVFTAEPKIDGLSMSLLYEDGKLVTAATRGDGSTGENVTANIRTIAEIPDRLPEGAPARIEIRGEVYMARADFLALNARMAESGGKLFANPRNAAAGSLRQIDPKITASRPLRFFAYAWGEASEVPAATQFDVVQQFAAWGFKVNDRMTRCASVEELLAAYRAIEADRARLDYDIDGVVYKVDRLDLQARLGFRSRSPRWATAHKFPAERATTILNDIEIQVGRTGSLTPVARLEPVTVGGVVVTNATLHNEDYIAGRGQNGQPIRDGRDIRIGDTVIVQRAGDVIPQIVDIVPEKRPEGSEAYVFPTTCPACGSHAVREDGEVVRRCTGGLICPAQAVERLRHFVSRGALDIEGLGEKQIAFFFEHPDPAFAIRSPADIFTLEERQKASPLARLENVDGFGKTSVAKLYAAINDRRAPPLARFVFGLGIRHVGETNAKRLARHYGSFAALQAGAEAAVPPQRRVASAAEGEEPAEAANDAAAEGNEATAAPKRRERDKGNEAWQDLVGIEGIGEVVAEAVVDFFAEPHNRDAVAALLEAGVAPADAEAPVVTASPVAGKTVVFTGSLEKMTRDEAKATAERLGAKVSGSVSKKTDLVVAGPGAGSKLAKATEFGVEVIDEDAWLERIRGL</sequence>
<feature type="binding site" evidence="12">
    <location>
        <position position="456"/>
    </location>
    <ligand>
        <name>Zn(2+)</name>
        <dbReference type="ChEBI" id="CHEBI:29105"/>
    </ligand>
</feature>
<comment type="caution">
    <text evidence="16">The sequence shown here is derived from an EMBL/GenBank/DDBJ whole genome shotgun (WGS) entry which is preliminary data.</text>
</comment>
<dbReference type="SUPFAM" id="SSF47781">
    <property type="entry name" value="RuvA domain 2-like"/>
    <property type="match status" value="1"/>
</dbReference>
<dbReference type="Gene3D" id="1.10.287.610">
    <property type="entry name" value="Helix hairpin bin"/>
    <property type="match status" value="1"/>
</dbReference>
<dbReference type="FunFam" id="3.30.470.30:FF:000001">
    <property type="entry name" value="DNA ligase"/>
    <property type="match status" value="1"/>
</dbReference>
<evidence type="ECO:0000256" key="14">
    <source>
        <dbReference type="SAM" id="MobiDB-lite"/>
    </source>
</evidence>
<evidence type="ECO:0000256" key="3">
    <source>
        <dbReference type="ARBA" id="ARBA00022705"/>
    </source>
</evidence>
<dbReference type="PIRSF" id="PIRSF001604">
    <property type="entry name" value="LigA"/>
    <property type="match status" value="1"/>
</dbReference>
<evidence type="ECO:0000256" key="12">
    <source>
        <dbReference type="HAMAP-Rule" id="MF_01588"/>
    </source>
</evidence>
<organism evidence="16 17">
    <name type="scientific">Methylobrevis albus</name>
    <dbReference type="NCBI Taxonomy" id="2793297"/>
    <lineage>
        <taxon>Bacteria</taxon>
        <taxon>Pseudomonadati</taxon>
        <taxon>Pseudomonadota</taxon>
        <taxon>Alphaproteobacteria</taxon>
        <taxon>Hyphomicrobiales</taxon>
        <taxon>Pleomorphomonadaceae</taxon>
        <taxon>Methylobrevis</taxon>
    </lineage>
</organism>
<dbReference type="InterPro" id="IPR013840">
    <property type="entry name" value="DNAligase_N"/>
</dbReference>
<dbReference type="NCBIfam" id="TIGR00575">
    <property type="entry name" value="dnlj"/>
    <property type="match status" value="1"/>
</dbReference>
<dbReference type="GO" id="GO:0006281">
    <property type="term" value="P:DNA repair"/>
    <property type="evidence" value="ECO:0007669"/>
    <property type="project" value="UniProtKB-KW"/>
</dbReference>
<dbReference type="InterPro" id="IPR010994">
    <property type="entry name" value="RuvA_2-like"/>
</dbReference>
<dbReference type="InterPro" id="IPR018239">
    <property type="entry name" value="DNA_ligase_AS"/>
</dbReference>
<dbReference type="InterPro" id="IPR001357">
    <property type="entry name" value="BRCT_dom"/>
</dbReference>
<dbReference type="InterPro" id="IPR004149">
    <property type="entry name" value="Znf_DNAligase_C4"/>
</dbReference>
<keyword evidence="9 12" id="KW-0234">DNA repair</keyword>
<evidence type="ECO:0000256" key="5">
    <source>
        <dbReference type="ARBA" id="ARBA00022763"/>
    </source>
</evidence>
<feature type="binding site" evidence="12">
    <location>
        <position position="303"/>
    </location>
    <ligand>
        <name>NAD(+)</name>
        <dbReference type="ChEBI" id="CHEBI:57540"/>
    </ligand>
</feature>
<dbReference type="Pfam" id="PF03119">
    <property type="entry name" value="DNA_ligase_ZBD"/>
    <property type="match status" value="1"/>
</dbReference>
<feature type="binding site" evidence="12">
    <location>
        <position position="432"/>
    </location>
    <ligand>
        <name>Zn(2+)</name>
        <dbReference type="ChEBI" id="CHEBI:29105"/>
    </ligand>
</feature>